<feature type="transmembrane region" description="Helical" evidence="2">
    <location>
        <begin position="391"/>
        <end position="413"/>
    </location>
</feature>
<evidence type="ECO:0000313" key="3">
    <source>
        <dbReference type="EMBL" id="GMA32200.1"/>
    </source>
</evidence>
<dbReference type="AlphaFoldDB" id="A0AA38CUM1"/>
<dbReference type="Pfam" id="PF19877">
    <property type="entry name" value="DUF6350"/>
    <property type="match status" value="1"/>
</dbReference>
<feature type="transmembrane region" description="Helical" evidence="2">
    <location>
        <begin position="267"/>
        <end position="289"/>
    </location>
</feature>
<feature type="compositionally biased region" description="Basic residues" evidence="1">
    <location>
        <begin position="507"/>
        <end position="518"/>
    </location>
</feature>
<feature type="transmembrane region" description="Helical" evidence="2">
    <location>
        <begin position="102"/>
        <end position="124"/>
    </location>
</feature>
<name>A0AA38CUM1_9MICO</name>
<evidence type="ECO:0000256" key="2">
    <source>
        <dbReference type="SAM" id="Phobius"/>
    </source>
</evidence>
<keyword evidence="4" id="KW-1185">Reference proteome</keyword>
<feature type="region of interest" description="Disordered" evidence="1">
    <location>
        <begin position="1"/>
        <end position="23"/>
    </location>
</feature>
<keyword evidence="2" id="KW-0812">Transmembrane</keyword>
<feature type="transmembrane region" description="Helical" evidence="2">
    <location>
        <begin position="195"/>
        <end position="215"/>
    </location>
</feature>
<feature type="compositionally biased region" description="Low complexity" evidence="1">
    <location>
        <begin position="1"/>
        <end position="17"/>
    </location>
</feature>
<protein>
    <submittedName>
        <fullName evidence="3">Uncharacterized protein</fullName>
    </submittedName>
</protein>
<feature type="transmembrane region" description="Helical" evidence="2">
    <location>
        <begin position="164"/>
        <end position="183"/>
    </location>
</feature>
<dbReference type="Proteomes" id="UP001157161">
    <property type="component" value="Unassembled WGS sequence"/>
</dbReference>
<sequence>MVVMSRPAAPRLTPRPTSSRGTAITTRPRTVVRQGERDRGGNAAGWDVAVDHAPDETDTRALELASPGGVSDHGGGRRWAVVEPVTRAPGVLRPQALRALRAGLEAVILSWLLVTVPVVAAYVATVSSPALGEASWLDAARSGSAGWLLGLGQEMTVVAADGTVTSVTLAPLALTLLTALALAGSVRRARLTHPVAFLVAAAAAGVAVSGAYTLAETSPTPRAVVTTLVLIAVAVTLGAHRSGALPQLPDHPWVAAGVAGARAGARLLVAFAALGAVTVLALVLVRAAAVVELQRALGPDALSTVVLVVAQLLALPTLAVWALAWWLGPGFSIGLVEVTTSGVGQGPLPVVPVLAALPQPGDGPGPGVVVLAVVIAAVVLVPVVRRLAADPWHLVAALAVATGVTGLVVGVAGGLSGGVDGAAIGPLTAVGTAALPLGVAAAGAAAGGGAIAWLLVWGAARLDLAERYPVLRSVAERAADARERAGRVLGRLGRAGRTGSSGARGLLSRRGRRRTGSR</sequence>
<feature type="compositionally biased region" description="Low complexity" evidence="1">
    <location>
        <begin position="493"/>
        <end position="506"/>
    </location>
</feature>
<keyword evidence="2" id="KW-1133">Transmembrane helix</keyword>
<reference evidence="3" key="1">
    <citation type="journal article" date="2014" name="Int. J. Syst. Evol. Microbiol.">
        <title>Complete genome sequence of Corynebacterium casei LMG S-19264T (=DSM 44701T), isolated from a smear-ripened cheese.</title>
        <authorList>
            <consortium name="US DOE Joint Genome Institute (JGI-PGF)"/>
            <person name="Walter F."/>
            <person name="Albersmeier A."/>
            <person name="Kalinowski J."/>
            <person name="Ruckert C."/>
        </authorList>
    </citation>
    <scope>NUCLEOTIDE SEQUENCE</scope>
    <source>
        <strain evidence="3">NBRC 112290</strain>
    </source>
</reference>
<dbReference type="InterPro" id="IPR045931">
    <property type="entry name" value="DUF6350"/>
</dbReference>
<comment type="caution">
    <text evidence="3">The sequence shown here is derived from an EMBL/GenBank/DDBJ whole genome shotgun (WGS) entry which is preliminary data.</text>
</comment>
<accession>A0AA38CUM1</accession>
<organism evidence="3 4">
    <name type="scientific">Litorihabitans aurantiacus</name>
    <dbReference type="NCBI Taxonomy" id="1930061"/>
    <lineage>
        <taxon>Bacteria</taxon>
        <taxon>Bacillati</taxon>
        <taxon>Actinomycetota</taxon>
        <taxon>Actinomycetes</taxon>
        <taxon>Micrococcales</taxon>
        <taxon>Beutenbergiaceae</taxon>
        <taxon>Litorihabitans</taxon>
    </lineage>
</organism>
<feature type="transmembrane region" description="Helical" evidence="2">
    <location>
        <begin position="363"/>
        <end position="384"/>
    </location>
</feature>
<gene>
    <name evidence="3" type="ORF">GCM10025875_21920</name>
</gene>
<evidence type="ECO:0000256" key="1">
    <source>
        <dbReference type="SAM" id="MobiDB-lite"/>
    </source>
</evidence>
<reference evidence="3" key="2">
    <citation type="submission" date="2023-02" db="EMBL/GenBank/DDBJ databases">
        <authorList>
            <person name="Sun Q."/>
            <person name="Mori K."/>
        </authorList>
    </citation>
    <scope>NUCLEOTIDE SEQUENCE</scope>
    <source>
        <strain evidence="3">NBRC 112290</strain>
    </source>
</reference>
<evidence type="ECO:0000313" key="4">
    <source>
        <dbReference type="Proteomes" id="UP001157161"/>
    </source>
</evidence>
<feature type="transmembrane region" description="Helical" evidence="2">
    <location>
        <begin position="433"/>
        <end position="457"/>
    </location>
</feature>
<proteinExistence type="predicted"/>
<dbReference type="EMBL" id="BSUM01000001">
    <property type="protein sequence ID" value="GMA32200.1"/>
    <property type="molecule type" value="Genomic_DNA"/>
</dbReference>
<feature type="transmembrane region" description="Helical" evidence="2">
    <location>
        <begin position="301"/>
        <end position="327"/>
    </location>
</feature>
<feature type="region of interest" description="Disordered" evidence="1">
    <location>
        <begin position="493"/>
        <end position="518"/>
    </location>
</feature>
<keyword evidence="2" id="KW-0472">Membrane</keyword>